<dbReference type="InterPro" id="IPR044736">
    <property type="entry name" value="Gid1/RanBPM/SPLA_SPRY"/>
</dbReference>
<dbReference type="InterPro" id="IPR043136">
    <property type="entry name" value="B30.2/SPRY_sf"/>
</dbReference>
<dbReference type="OrthoDB" id="407237at2759"/>
<dbReference type="CDD" id="cd12885">
    <property type="entry name" value="SPRY_RanBP_like"/>
    <property type="match status" value="1"/>
</dbReference>
<proteinExistence type="predicted"/>
<dbReference type="EMBL" id="CAJNNV010032781">
    <property type="protein sequence ID" value="CAE8641024.1"/>
    <property type="molecule type" value="Genomic_DNA"/>
</dbReference>
<organism evidence="1 2">
    <name type="scientific">Polarella glacialis</name>
    <name type="common">Dinoflagellate</name>
    <dbReference type="NCBI Taxonomy" id="89957"/>
    <lineage>
        <taxon>Eukaryota</taxon>
        <taxon>Sar</taxon>
        <taxon>Alveolata</taxon>
        <taxon>Dinophyceae</taxon>
        <taxon>Suessiales</taxon>
        <taxon>Suessiaceae</taxon>
        <taxon>Polarella</taxon>
    </lineage>
</organism>
<dbReference type="Gene3D" id="2.60.120.920">
    <property type="match status" value="1"/>
</dbReference>
<evidence type="ECO:0008006" key="3">
    <source>
        <dbReference type="Google" id="ProtNLM"/>
    </source>
</evidence>
<dbReference type="InterPro" id="IPR013320">
    <property type="entry name" value="ConA-like_dom_sf"/>
</dbReference>
<accession>A0A813HS85</accession>
<dbReference type="Proteomes" id="UP000654075">
    <property type="component" value="Unassembled WGS sequence"/>
</dbReference>
<name>A0A813HS85_POLGL</name>
<gene>
    <name evidence="1" type="ORF">PGLA1383_LOCUS55750</name>
</gene>
<protein>
    <recommendedName>
        <fullName evidence="3">B30.2/SPRY domain-containing protein</fullName>
    </recommendedName>
</protein>
<evidence type="ECO:0000313" key="1">
    <source>
        <dbReference type="EMBL" id="CAE8641024.1"/>
    </source>
</evidence>
<sequence length="294" mass="30572">MTLELLRPAPLVLWKEPVGESTLALAIPVEPAVASSANADLSIPTASLGVDLSAEEDGFGVRSGLFVAHCLERPKGGGICSVQGAFPCAPNEGFSITVLSLGTFGEIALGLAPPRAEAFPPGTLPPKDAAPAADGAVAVMPDMVGWTANEVGFLGDHGSCYMLSRQVGRNISKPWAVGDKIECGIDSVGGVYFTHNGKVVTELSTHWRLGLAYPTVTMRSAGARVELNFRGIEPKPLPRRPAATGAAAATGQPTLQLLAAFKQVSIPEKGQKPGPGVPLLERLFGRCSSLEMAR</sequence>
<keyword evidence="2" id="KW-1185">Reference proteome</keyword>
<reference evidence="1" key="1">
    <citation type="submission" date="2021-02" db="EMBL/GenBank/DDBJ databases">
        <authorList>
            <person name="Dougan E. K."/>
            <person name="Rhodes N."/>
            <person name="Thang M."/>
            <person name="Chan C."/>
        </authorList>
    </citation>
    <scope>NUCLEOTIDE SEQUENCE</scope>
</reference>
<dbReference type="AlphaFoldDB" id="A0A813HS85"/>
<evidence type="ECO:0000313" key="2">
    <source>
        <dbReference type="Proteomes" id="UP000654075"/>
    </source>
</evidence>
<dbReference type="SUPFAM" id="SSF49899">
    <property type="entry name" value="Concanavalin A-like lectins/glucanases"/>
    <property type="match status" value="1"/>
</dbReference>
<comment type="caution">
    <text evidence="1">The sequence shown here is derived from an EMBL/GenBank/DDBJ whole genome shotgun (WGS) entry which is preliminary data.</text>
</comment>